<dbReference type="GeneID" id="35602524"/>
<dbReference type="OrthoDB" id="2997776at2759"/>
<organism evidence="1 2">
    <name type="scientific">Ramularia collo-cygni</name>
    <dbReference type="NCBI Taxonomy" id="112498"/>
    <lineage>
        <taxon>Eukaryota</taxon>
        <taxon>Fungi</taxon>
        <taxon>Dikarya</taxon>
        <taxon>Ascomycota</taxon>
        <taxon>Pezizomycotina</taxon>
        <taxon>Dothideomycetes</taxon>
        <taxon>Dothideomycetidae</taxon>
        <taxon>Mycosphaerellales</taxon>
        <taxon>Mycosphaerellaceae</taxon>
        <taxon>Ramularia</taxon>
    </lineage>
</organism>
<accession>A0A2D3VKH6</accession>
<dbReference type="RefSeq" id="XP_023628432.1">
    <property type="nucleotide sequence ID" value="XM_023772664.1"/>
</dbReference>
<gene>
    <name evidence="1" type="ORF">RCC_07406</name>
</gene>
<dbReference type="EMBL" id="FJUY01000011">
    <property type="protein sequence ID" value="CZT21543.1"/>
    <property type="molecule type" value="Genomic_DNA"/>
</dbReference>
<dbReference type="AlphaFoldDB" id="A0A2D3VKH6"/>
<reference evidence="1 2" key="1">
    <citation type="submission" date="2016-03" db="EMBL/GenBank/DDBJ databases">
        <authorList>
            <person name="Ploux O."/>
        </authorList>
    </citation>
    <scope>NUCLEOTIDE SEQUENCE [LARGE SCALE GENOMIC DNA]</scope>
    <source>
        <strain evidence="1 2">URUG2</strain>
    </source>
</reference>
<protein>
    <submittedName>
        <fullName evidence="1">Uncharacterized protein</fullName>
    </submittedName>
</protein>
<evidence type="ECO:0000313" key="1">
    <source>
        <dbReference type="EMBL" id="CZT21543.1"/>
    </source>
</evidence>
<sequence length="197" mass="22933">MLPALPTEIWQKIIQIAALTSDPDRPNSWLHTYLTLRQVSNFFRANTARTYLDTFLAYRDRCIIDSLSAKLEILAVTNHTVLEMRFHSRDPNDEARVIFKASTELNDGPAMYEEWKAKMEAFAEKPDLTLYIISIYGCSLDIQLPGLRYDLEEREMSFEWEDMLHQFILQCVEVSRRMLAIGAFEEKRPGDLWASCC</sequence>
<proteinExistence type="predicted"/>
<name>A0A2D3VKH6_9PEZI</name>
<keyword evidence="2" id="KW-1185">Reference proteome</keyword>
<evidence type="ECO:0000313" key="2">
    <source>
        <dbReference type="Proteomes" id="UP000225277"/>
    </source>
</evidence>
<dbReference type="STRING" id="112498.A0A2D3VKH6"/>
<dbReference type="Proteomes" id="UP000225277">
    <property type="component" value="Unassembled WGS sequence"/>
</dbReference>